<proteinExistence type="predicted"/>
<keyword evidence="1" id="KW-1133">Transmembrane helix</keyword>
<dbReference type="Proteomes" id="UP000182034">
    <property type="component" value="Unassembled WGS sequence"/>
</dbReference>
<keyword evidence="1" id="KW-0812">Transmembrane</keyword>
<name>A0A1K2IFG8_9FLAO</name>
<evidence type="ECO:0000256" key="1">
    <source>
        <dbReference type="SAM" id="Phobius"/>
    </source>
</evidence>
<keyword evidence="3" id="KW-1185">Reference proteome</keyword>
<accession>A0A1K2IFG8</accession>
<keyword evidence="1" id="KW-0472">Membrane</keyword>
<evidence type="ECO:0000313" key="2">
    <source>
        <dbReference type="EMBL" id="SFZ91127.1"/>
    </source>
</evidence>
<feature type="transmembrane region" description="Helical" evidence="1">
    <location>
        <begin position="33"/>
        <end position="55"/>
    </location>
</feature>
<reference evidence="3" key="1">
    <citation type="submission" date="2016-10" db="EMBL/GenBank/DDBJ databases">
        <authorList>
            <person name="Varghese N."/>
            <person name="Submissions S."/>
        </authorList>
    </citation>
    <scope>NUCLEOTIDE SEQUENCE [LARGE SCALE GENOMIC DNA]</scope>
    <source>
        <strain evidence="3">SUR2</strain>
    </source>
</reference>
<protein>
    <submittedName>
        <fullName evidence="2">Uncharacterized protein</fullName>
    </submittedName>
</protein>
<organism evidence="2 3">
    <name type="scientific">Chryseobacterium limigenitum</name>
    <dbReference type="NCBI Taxonomy" id="1612149"/>
    <lineage>
        <taxon>Bacteria</taxon>
        <taxon>Pseudomonadati</taxon>
        <taxon>Bacteroidota</taxon>
        <taxon>Flavobacteriia</taxon>
        <taxon>Flavobacteriales</taxon>
        <taxon>Weeksellaceae</taxon>
        <taxon>Chryseobacterium group</taxon>
        <taxon>Chryseobacterium</taxon>
    </lineage>
</organism>
<dbReference type="EMBL" id="FPKW01000002">
    <property type="protein sequence ID" value="SFZ91127.1"/>
    <property type="molecule type" value="Genomic_DNA"/>
</dbReference>
<dbReference type="STRING" id="1612149.SAMN05216324_102104"/>
<dbReference type="AlphaFoldDB" id="A0A1K2IFG8"/>
<gene>
    <name evidence="2" type="ORF">SAMN05216324_102104</name>
</gene>
<sequence length="316" mass="34618">MTGNNSTFYRFKISCKLLISIDLRNVYGLFKRFFFFIFADLIMKKIMYLCVVGLLSVCTHAQVGVGISTPQTTLDVNGKTTLRKELRVGGTSTQVGNAGLNGQVLVSQGDGISPQWKSLNNVSFMEEGQYKLTNSYLSSDQAGITILSNGVLGDSVYKNSVGDDINDSSKGKWVTIAGLENNFTIKNGLNRLTYQFQTGVEMKSSASDASQNVSFTCGIFRNSKLVAVRPDKISSTNNSEKNGIQDYIFTLNYTEPDVPVGVHKVEVACRKINVSNSNAQFAIGRTVASNSNLSNAFTLESAFKIDLIEFITYKVN</sequence>
<evidence type="ECO:0000313" key="3">
    <source>
        <dbReference type="Proteomes" id="UP000182034"/>
    </source>
</evidence>